<gene>
    <name evidence="2" type="ORF">GMARGA_LOCUS32696</name>
</gene>
<comment type="caution">
    <text evidence="2">The sequence shown here is derived from an EMBL/GenBank/DDBJ whole genome shotgun (WGS) entry which is preliminary data.</text>
</comment>
<organism evidence="2 3">
    <name type="scientific">Gigaspora margarita</name>
    <dbReference type="NCBI Taxonomy" id="4874"/>
    <lineage>
        <taxon>Eukaryota</taxon>
        <taxon>Fungi</taxon>
        <taxon>Fungi incertae sedis</taxon>
        <taxon>Mucoromycota</taxon>
        <taxon>Glomeromycotina</taxon>
        <taxon>Glomeromycetes</taxon>
        <taxon>Diversisporales</taxon>
        <taxon>Gigasporaceae</taxon>
        <taxon>Gigaspora</taxon>
    </lineage>
</organism>
<name>A0ABN7WM99_GIGMA</name>
<dbReference type="PANTHER" id="PTHR31511">
    <property type="entry name" value="PROTEIN CBG23764"/>
    <property type="match status" value="1"/>
</dbReference>
<feature type="compositionally biased region" description="Basic and acidic residues" evidence="1">
    <location>
        <begin position="423"/>
        <end position="437"/>
    </location>
</feature>
<protein>
    <submittedName>
        <fullName evidence="2">43270_t:CDS:1</fullName>
    </submittedName>
</protein>
<proteinExistence type="predicted"/>
<feature type="non-terminal residue" evidence="2">
    <location>
        <position position="1"/>
    </location>
</feature>
<keyword evidence="3" id="KW-1185">Reference proteome</keyword>
<feature type="non-terminal residue" evidence="2">
    <location>
        <position position="525"/>
    </location>
</feature>
<evidence type="ECO:0000313" key="3">
    <source>
        <dbReference type="Proteomes" id="UP000789901"/>
    </source>
</evidence>
<evidence type="ECO:0000256" key="1">
    <source>
        <dbReference type="SAM" id="MobiDB-lite"/>
    </source>
</evidence>
<sequence>FRYITERRSDEYKQVNLLVITEEDRSHYCIIKDLHKLVYNHSKHKDKKYLCRYCLHVYSSEKGYNEHLTKKCLGINNASQLPKVPTMEKSIKEFSNYKCMQPNPYRIFWDLECLTEKLTPEENAQLTHTEKFKGINLVNTVIGPDALEKFVDAIEKELLEIQTDLSAPAEMIMEPDDYKRYNEATECWICMKPFVDPSPEILQQFEEAKYQLLKLKEWEACMRKDHPEKKNIQKEYQEALSAFNCKVAPEKIPDIQSIAPDAEIGYILEVDLEAPVHLHDFFVDYLLAPEKHSSDIYEVWNKDYKDSWDEFGVMYYKLKNNAVFGKQMENVHKHMRVELLRTEEDKKIRHLASSPLYVGFKAFKGGITAVHMLKSTVTLNKPIYVGQAILDISKAMMFNFWYSYIKPRYGDKPKMYSVLPAGHDPKTPDDPDSEDPKKKHGIQKAKSVKKCVVKRELRHDKFLECLRNKKLTRHDMYGLRNYDHQIYLEKKLRAEKDPNNYIKTLAVKIFPKEEAYIERLENYRK</sequence>
<feature type="region of interest" description="Disordered" evidence="1">
    <location>
        <begin position="416"/>
        <end position="443"/>
    </location>
</feature>
<dbReference type="SUPFAM" id="SSF56672">
    <property type="entry name" value="DNA/RNA polymerases"/>
    <property type="match status" value="1"/>
</dbReference>
<dbReference type="Proteomes" id="UP000789901">
    <property type="component" value="Unassembled WGS sequence"/>
</dbReference>
<evidence type="ECO:0000313" key="2">
    <source>
        <dbReference type="EMBL" id="CAG8835693.1"/>
    </source>
</evidence>
<accession>A0ABN7WM99</accession>
<dbReference type="InterPro" id="IPR043502">
    <property type="entry name" value="DNA/RNA_pol_sf"/>
</dbReference>
<dbReference type="PANTHER" id="PTHR31511:SF12">
    <property type="entry name" value="RHO TERMINATION FACTOR N-TERMINAL DOMAIN-CONTAINING PROTEIN"/>
    <property type="match status" value="1"/>
</dbReference>
<dbReference type="EMBL" id="CAJVQB010051979">
    <property type="protein sequence ID" value="CAG8835693.1"/>
    <property type="molecule type" value="Genomic_DNA"/>
</dbReference>
<reference evidence="2 3" key="1">
    <citation type="submission" date="2021-06" db="EMBL/GenBank/DDBJ databases">
        <authorList>
            <person name="Kallberg Y."/>
            <person name="Tangrot J."/>
            <person name="Rosling A."/>
        </authorList>
    </citation>
    <scope>NUCLEOTIDE SEQUENCE [LARGE SCALE GENOMIC DNA]</scope>
    <source>
        <strain evidence="2 3">120-4 pot B 10/14</strain>
    </source>
</reference>